<feature type="compositionally biased region" description="Polar residues" evidence="1">
    <location>
        <begin position="201"/>
        <end position="214"/>
    </location>
</feature>
<reference evidence="2" key="1">
    <citation type="journal article" date="2023" name="Mol. Phylogenet. Evol.">
        <title>Genome-scale phylogeny and comparative genomics of the fungal order Sordariales.</title>
        <authorList>
            <person name="Hensen N."/>
            <person name="Bonometti L."/>
            <person name="Westerberg I."/>
            <person name="Brannstrom I.O."/>
            <person name="Guillou S."/>
            <person name="Cros-Aarteil S."/>
            <person name="Calhoun S."/>
            <person name="Haridas S."/>
            <person name="Kuo A."/>
            <person name="Mondo S."/>
            <person name="Pangilinan J."/>
            <person name="Riley R."/>
            <person name="LaButti K."/>
            <person name="Andreopoulos B."/>
            <person name="Lipzen A."/>
            <person name="Chen C."/>
            <person name="Yan M."/>
            <person name="Daum C."/>
            <person name="Ng V."/>
            <person name="Clum A."/>
            <person name="Steindorff A."/>
            <person name="Ohm R.A."/>
            <person name="Martin F."/>
            <person name="Silar P."/>
            <person name="Natvig D.O."/>
            <person name="Lalanne C."/>
            <person name="Gautier V."/>
            <person name="Ament-Velasquez S.L."/>
            <person name="Kruys A."/>
            <person name="Hutchinson M.I."/>
            <person name="Powell A.J."/>
            <person name="Barry K."/>
            <person name="Miller A.N."/>
            <person name="Grigoriev I.V."/>
            <person name="Debuchy R."/>
            <person name="Gladieux P."/>
            <person name="Hiltunen Thoren M."/>
            <person name="Johannesson H."/>
        </authorList>
    </citation>
    <scope>NUCLEOTIDE SEQUENCE</scope>
    <source>
        <strain evidence="2">FGSC 1904</strain>
    </source>
</reference>
<feature type="compositionally biased region" description="Polar residues" evidence="1">
    <location>
        <begin position="7"/>
        <end position="21"/>
    </location>
</feature>
<accession>A0AAE0UCQ5</accession>
<feature type="compositionally biased region" description="Basic and acidic residues" evidence="1">
    <location>
        <begin position="131"/>
        <end position="173"/>
    </location>
</feature>
<name>A0AAE0UCQ5_SORBR</name>
<proteinExistence type="predicted"/>
<evidence type="ECO:0000313" key="2">
    <source>
        <dbReference type="EMBL" id="KAK3399381.1"/>
    </source>
</evidence>
<dbReference type="AlphaFoldDB" id="A0AAE0UCQ5"/>
<dbReference type="Proteomes" id="UP001281003">
    <property type="component" value="Unassembled WGS sequence"/>
</dbReference>
<feature type="compositionally biased region" description="Basic and acidic residues" evidence="1">
    <location>
        <begin position="91"/>
        <end position="102"/>
    </location>
</feature>
<organism evidence="2 3">
    <name type="scientific">Sordaria brevicollis</name>
    <dbReference type="NCBI Taxonomy" id="83679"/>
    <lineage>
        <taxon>Eukaryota</taxon>
        <taxon>Fungi</taxon>
        <taxon>Dikarya</taxon>
        <taxon>Ascomycota</taxon>
        <taxon>Pezizomycotina</taxon>
        <taxon>Sordariomycetes</taxon>
        <taxon>Sordariomycetidae</taxon>
        <taxon>Sordariales</taxon>
        <taxon>Sordariaceae</taxon>
        <taxon>Sordaria</taxon>
    </lineage>
</organism>
<comment type="caution">
    <text evidence="2">The sequence shown here is derived from an EMBL/GenBank/DDBJ whole genome shotgun (WGS) entry which is preliminary data.</text>
</comment>
<evidence type="ECO:0000313" key="3">
    <source>
        <dbReference type="Proteomes" id="UP001281003"/>
    </source>
</evidence>
<gene>
    <name evidence="2" type="ORF">B0T20DRAFT_409968</name>
</gene>
<reference evidence="2" key="2">
    <citation type="submission" date="2023-07" db="EMBL/GenBank/DDBJ databases">
        <authorList>
            <consortium name="Lawrence Berkeley National Laboratory"/>
            <person name="Haridas S."/>
            <person name="Hensen N."/>
            <person name="Bonometti L."/>
            <person name="Westerberg I."/>
            <person name="Brannstrom I.O."/>
            <person name="Guillou S."/>
            <person name="Cros-Aarteil S."/>
            <person name="Calhoun S."/>
            <person name="Kuo A."/>
            <person name="Mondo S."/>
            <person name="Pangilinan J."/>
            <person name="Riley R."/>
            <person name="LaButti K."/>
            <person name="Andreopoulos B."/>
            <person name="Lipzen A."/>
            <person name="Chen C."/>
            <person name="Yanf M."/>
            <person name="Daum C."/>
            <person name="Ng V."/>
            <person name="Clum A."/>
            <person name="Steindorff A."/>
            <person name="Ohm R."/>
            <person name="Martin F."/>
            <person name="Silar P."/>
            <person name="Natvig D."/>
            <person name="Lalanne C."/>
            <person name="Gautier V."/>
            <person name="Ament-velasquez S.L."/>
            <person name="Kruys A."/>
            <person name="Hutchinson M.I."/>
            <person name="Powell A.J."/>
            <person name="Barry K."/>
            <person name="Miller A.N."/>
            <person name="Grigoriev I.V."/>
            <person name="Debuchy R."/>
            <person name="Gladieux P."/>
            <person name="Thoren M.H."/>
            <person name="Johannesson H."/>
        </authorList>
    </citation>
    <scope>NUCLEOTIDE SEQUENCE</scope>
    <source>
        <strain evidence="2">FGSC 1904</strain>
    </source>
</reference>
<sequence>MAHRQSRGNSSFEGPYGTSQAHDPRYAYQSRPPTRDDGPRTGSRQRPLSPGQFPRDFYDSSGSGRPSTVRGRPGMSDTRGADYVNYGPGHRPRDDAYDRNGHPQDFVYRPARAPSRPRADPEAYDNPPIERPIRPTRGRERSRDEERFGHTVRSPKDESRYNDSGSHRTRESSARQSRQKSASRSRGNSRKRQSERHDTSTRNPRGNKSGSYSSMTWLEAIENLQRSGWMVNKQPEFNFDQWPTDLVLPIPHSPEECIELLDDERKGFQIGYATGVLQLLFHRGKGWHEKLDLERRGVNHLWAYATVWIWVFGENLIHPRLMEAEREVNYLAQGSFNNMLEYKWDSKGHPATISLIAHWEDKARRENWVRSVIDMKTLKRWEGNEESTSQPESSPFSKGLSTAYSDRLSVGGDKNGVLWKEMNKEAWVSQHGEAILTMPITSPQCL</sequence>
<dbReference type="EMBL" id="JAUTDP010000005">
    <property type="protein sequence ID" value="KAK3399381.1"/>
    <property type="molecule type" value="Genomic_DNA"/>
</dbReference>
<keyword evidence="3" id="KW-1185">Reference proteome</keyword>
<feature type="region of interest" description="Disordered" evidence="1">
    <location>
        <begin position="1"/>
        <end position="214"/>
    </location>
</feature>
<evidence type="ECO:0000256" key="1">
    <source>
        <dbReference type="SAM" id="MobiDB-lite"/>
    </source>
</evidence>
<feature type="compositionally biased region" description="Basic residues" evidence="1">
    <location>
        <begin position="177"/>
        <end position="194"/>
    </location>
</feature>
<protein>
    <submittedName>
        <fullName evidence="2">Uncharacterized protein</fullName>
    </submittedName>
</protein>